<feature type="signal peptide" evidence="8">
    <location>
        <begin position="1"/>
        <end position="25"/>
    </location>
</feature>
<dbReference type="GO" id="GO:0005615">
    <property type="term" value="C:extracellular space"/>
    <property type="evidence" value="ECO:0007669"/>
    <property type="project" value="InterPro"/>
</dbReference>
<dbReference type="Pfam" id="PF12199">
    <property type="entry name" value="efb-c"/>
    <property type="match status" value="1"/>
</dbReference>
<dbReference type="AlphaFoldDB" id="A0A1D4JDN3"/>
<organism evidence="11 13">
    <name type="scientific">Staphylococcus caeli</name>
    <dbReference type="NCBI Taxonomy" id="2201815"/>
    <lineage>
        <taxon>Bacteria</taxon>
        <taxon>Bacillati</taxon>
        <taxon>Bacillota</taxon>
        <taxon>Bacilli</taxon>
        <taxon>Bacillales</taxon>
        <taxon>Staphylococcaceae</taxon>
        <taxon>Staphylococcus</taxon>
    </lineage>
</organism>
<reference evidence="10 12" key="2">
    <citation type="submission" date="2016-09" db="EMBL/GenBank/DDBJ databases">
        <authorList>
            <consortium name="Pathogen Informatics"/>
            <person name="Sun Q."/>
            <person name="Inoue M."/>
        </authorList>
    </citation>
    <scope>NUCLEOTIDE SEQUENCE [LARGE SCALE GENOMIC DNA]</scope>
    <source>
        <strain evidence="10 12">82C</strain>
    </source>
</reference>
<keyword evidence="5" id="KW-0843">Virulence</keyword>
<dbReference type="EMBL" id="FMPI01000002">
    <property type="protein sequence ID" value="SCS41164.1"/>
    <property type="molecule type" value="Genomic_DNA"/>
</dbReference>
<dbReference type="InterPro" id="IPR041909">
    <property type="entry name" value="Sbi_C3_db_domIV"/>
</dbReference>
<evidence type="ECO:0000313" key="10">
    <source>
        <dbReference type="EMBL" id="SCS41164.1"/>
    </source>
</evidence>
<dbReference type="GO" id="GO:0001848">
    <property type="term" value="F:complement binding"/>
    <property type="evidence" value="ECO:0007669"/>
    <property type="project" value="InterPro"/>
</dbReference>
<proteinExistence type="predicted"/>
<keyword evidence="4 8" id="KW-0732">Signal</keyword>
<keyword evidence="3" id="KW-0964">Secreted</keyword>
<dbReference type="OrthoDB" id="2408257at2"/>
<dbReference type="Gene3D" id="1.10.10.1270">
    <property type="entry name" value="Sbi, C3 binding domain IV"/>
    <property type="match status" value="1"/>
</dbReference>
<evidence type="ECO:0000313" key="11">
    <source>
        <dbReference type="EMBL" id="SCS59642.1"/>
    </source>
</evidence>
<comment type="subunit">
    <text evidence="7">Interacts with host fibrinogen alpha chain/FGA. Interacts with host complement protein C3.</text>
</comment>
<dbReference type="RefSeq" id="WP_069994591.1">
    <property type="nucleotide sequence ID" value="NZ_FMPG01000002.1"/>
</dbReference>
<evidence type="ECO:0000256" key="8">
    <source>
        <dbReference type="SAM" id="SignalP"/>
    </source>
</evidence>
<evidence type="ECO:0000259" key="9">
    <source>
        <dbReference type="Pfam" id="PF12199"/>
    </source>
</evidence>
<evidence type="ECO:0000256" key="7">
    <source>
        <dbReference type="ARBA" id="ARBA00046383"/>
    </source>
</evidence>
<feature type="chain" id="PRO_5009841349" description="Fibrinogen-binding protein" evidence="8">
    <location>
        <begin position="26"/>
        <end position="105"/>
    </location>
</feature>
<comment type="function">
    <text evidence="6">Extracellular fibrinogen-binding protein that plays an important role in virulence. By interacting with the alpha chain of fibrinogen and its derivative fibrin, enhances a non-functional interaction between fibrinogen and platelets and is responsible for repression of fibrinogen-dependent platelet aggregation. In addition, assembles a fibrinogen protective shield around the bacteria which results in impaired phagocytic clearance by the host. Mechanistically, interacts with host complement C3b deposited on the surface of the bacterium via its C-terminal and then recruits fibrinogen via its N-terminal.</text>
</comment>
<dbReference type="InterPro" id="IPR036233">
    <property type="entry name" value="Efb_C_sf"/>
</dbReference>
<sequence length="105" mass="11709">MKNNYITKVVLSVALLGLTTTAVEAAVDAKQTTPVKYDTVQSLDAKVIEAKKAVNTFKKTRTIKTHRAAQKAVNKIHGHVSGHYAHEKQKLQKQINIVLKYNKLK</sequence>
<name>A0A1D4JDN3_9STAP</name>
<dbReference type="EMBL" id="FMPG01000002">
    <property type="protein sequence ID" value="SCS59642.1"/>
    <property type="molecule type" value="Genomic_DNA"/>
</dbReference>
<evidence type="ECO:0000256" key="4">
    <source>
        <dbReference type="ARBA" id="ARBA00022729"/>
    </source>
</evidence>
<evidence type="ECO:0000256" key="1">
    <source>
        <dbReference type="ARBA" id="ARBA00004613"/>
    </source>
</evidence>
<evidence type="ECO:0000313" key="12">
    <source>
        <dbReference type="Proteomes" id="UP000095412"/>
    </source>
</evidence>
<feature type="domain" description="Extracellular fibrinogen binding protein C-terminal" evidence="9">
    <location>
        <begin position="43"/>
        <end position="105"/>
    </location>
</feature>
<comment type="subcellular location">
    <subcellularLocation>
        <location evidence="1">Secreted</location>
    </subcellularLocation>
</comment>
<dbReference type="Proteomes" id="UP000095768">
    <property type="component" value="Unassembled WGS sequence"/>
</dbReference>
<gene>
    <name evidence="11" type="ORF">SAMEA2297795_00777</name>
    <name evidence="10" type="ORF">SAMEA2297796_00455</name>
</gene>
<evidence type="ECO:0000256" key="3">
    <source>
        <dbReference type="ARBA" id="ARBA00022525"/>
    </source>
</evidence>
<evidence type="ECO:0000256" key="6">
    <source>
        <dbReference type="ARBA" id="ARBA00045750"/>
    </source>
</evidence>
<evidence type="ECO:0000313" key="13">
    <source>
        <dbReference type="Proteomes" id="UP000095768"/>
    </source>
</evidence>
<evidence type="ECO:0000256" key="5">
    <source>
        <dbReference type="ARBA" id="ARBA00023026"/>
    </source>
</evidence>
<dbReference type="Proteomes" id="UP000095412">
    <property type="component" value="Unassembled WGS sequence"/>
</dbReference>
<accession>A0A1D4JDN3</accession>
<keyword evidence="12" id="KW-1185">Reference proteome</keyword>
<evidence type="ECO:0000256" key="2">
    <source>
        <dbReference type="ARBA" id="ARBA00017236"/>
    </source>
</evidence>
<reference evidence="11 13" key="1">
    <citation type="submission" date="2016-09" db="EMBL/GenBank/DDBJ databases">
        <authorList>
            <consortium name="Pathogen Informatics"/>
        </authorList>
    </citation>
    <scope>NUCLEOTIDE SEQUENCE [LARGE SCALE GENOMIC DNA]</scope>
    <source>
        <strain evidence="11 13">82B</strain>
    </source>
</reference>
<dbReference type="SUPFAM" id="SSF158366">
    <property type="entry name" value="Efb C-domain-like"/>
    <property type="match status" value="1"/>
</dbReference>
<protein>
    <recommendedName>
        <fullName evidence="2">Fibrinogen-binding protein</fullName>
    </recommendedName>
</protein>
<dbReference type="InterPro" id="IPR021033">
    <property type="entry name" value="Extracellular_fibrinogen-bd_C"/>
</dbReference>